<sequence>MSDVPASKSYEFPKAYGHELLDVLGGHASVAAVVLISYWLFQMAVERFPLPSGWAKQLPSIMAIGILFVTLWLSDRVAFRDAIGRWRYVAAFGIVFWLGTLYQAGRPF</sequence>
<dbReference type="Proteomes" id="UP000515291">
    <property type="component" value="Chromosome"/>
</dbReference>
<protein>
    <submittedName>
        <fullName evidence="2">Uncharacterized protein</fullName>
    </submittedName>
</protein>
<evidence type="ECO:0000313" key="3">
    <source>
        <dbReference type="Proteomes" id="UP000515291"/>
    </source>
</evidence>
<feature type="transmembrane region" description="Helical" evidence="1">
    <location>
        <begin position="86"/>
        <end position="105"/>
    </location>
</feature>
<reference evidence="3" key="1">
    <citation type="journal article" date="2020" name="Mol. Plant Microbe">
        <title>Rhizobial microsymbionts of the narrowly endemic Oxytropis species growing in Kamchatka are characterized by significant genetic diversity and possess a set of genes that are associated with T3SS and T6SS secretion systems and can affect the development of symbiosis.</title>
        <authorList>
            <person name="Safronova V."/>
            <person name="Guro P."/>
            <person name="Sazanova A."/>
            <person name="Kuznetsova I."/>
            <person name="Belimov A."/>
            <person name="Yakubov V."/>
            <person name="Chirak E."/>
            <person name="Afonin A."/>
            <person name="Gogolev Y."/>
            <person name="Andronov E."/>
            <person name="Tikhonovich I."/>
        </authorList>
    </citation>
    <scope>NUCLEOTIDE SEQUENCE [LARGE SCALE GENOMIC DNA]</scope>
    <source>
        <strain evidence="3">581</strain>
    </source>
</reference>
<keyword evidence="1" id="KW-1133">Transmembrane helix</keyword>
<keyword evidence="1" id="KW-0472">Membrane</keyword>
<dbReference type="KEGG" id="trb:HB776_24470"/>
<accession>A0A7G6U4R3</accession>
<name>A0A7G6U4R3_9BRAD</name>
<evidence type="ECO:0000256" key="1">
    <source>
        <dbReference type="SAM" id="Phobius"/>
    </source>
</evidence>
<proteinExistence type="predicted"/>
<gene>
    <name evidence="2" type="ORF">HB776_24470</name>
</gene>
<feature type="transmembrane region" description="Helical" evidence="1">
    <location>
        <begin position="20"/>
        <end position="41"/>
    </location>
</feature>
<dbReference type="EMBL" id="CP050292">
    <property type="protein sequence ID" value="QND73995.1"/>
    <property type="molecule type" value="Genomic_DNA"/>
</dbReference>
<dbReference type="AlphaFoldDB" id="A0A7G6U4R3"/>
<evidence type="ECO:0000313" key="2">
    <source>
        <dbReference type="EMBL" id="QND73995.1"/>
    </source>
</evidence>
<keyword evidence="1" id="KW-0812">Transmembrane</keyword>
<feature type="transmembrane region" description="Helical" evidence="1">
    <location>
        <begin position="53"/>
        <end position="74"/>
    </location>
</feature>
<dbReference type="RefSeq" id="WP_184512540.1">
    <property type="nucleotide sequence ID" value="NZ_CP050292.1"/>
</dbReference>
<organism evidence="2 3">
    <name type="scientific">Tardiphaga robiniae</name>
    <dbReference type="NCBI Taxonomy" id="943830"/>
    <lineage>
        <taxon>Bacteria</taxon>
        <taxon>Pseudomonadati</taxon>
        <taxon>Pseudomonadota</taxon>
        <taxon>Alphaproteobacteria</taxon>
        <taxon>Hyphomicrobiales</taxon>
        <taxon>Nitrobacteraceae</taxon>
        <taxon>Tardiphaga</taxon>
    </lineage>
</organism>